<keyword evidence="4 7" id="KW-1133">Transmembrane helix</keyword>
<gene>
    <name evidence="10" type="ORF">GTHE00462_LOCUS17164</name>
</gene>
<name>A0A7S4NRR7_GUITH</name>
<feature type="transmembrane region" description="Helical" evidence="7">
    <location>
        <begin position="53"/>
        <end position="72"/>
    </location>
</feature>
<feature type="region of interest" description="Disordered" evidence="8">
    <location>
        <begin position="301"/>
        <end position="324"/>
    </location>
</feature>
<organism evidence="10">
    <name type="scientific">Guillardia theta</name>
    <name type="common">Cryptophyte</name>
    <name type="synonym">Cryptomonas phi</name>
    <dbReference type="NCBI Taxonomy" id="55529"/>
    <lineage>
        <taxon>Eukaryota</taxon>
        <taxon>Cryptophyceae</taxon>
        <taxon>Pyrenomonadales</taxon>
        <taxon>Geminigeraceae</taxon>
        <taxon>Guillardia</taxon>
    </lineage>
</organism>
<evidence type="ECO:0000256" key="5">
    <source>
        <dbReference type="ARBA" id="ARBA00023136"/>
    </source>
</evidence>
<feature type="transmembrane region" description="Helical" evidence="7">
    <location>
        <begin position="152"/>
        <end position="176"/>
    </location>
</feature>
<dbReference type="PROSITE" id="PS50216">
    <property type="entry name" value="DHHC"/>
    <property type="match status" value="1"/>
</dbReference>
<feature type="domain" description="Palmitoyltransferase DHHC" evidence="9">
    <location>
        <begin position="104"/>
        <end position="231"/>
    </location>
</feature>
<evidence type="ECO:0000256" key="4">
    <source>
        <dbReference type="ARBA" id="ARBA00022989"/>
    </source>
</evidence>
<comment type="subcellular location">
    <subcellularLocation>
        <location evidence="1">Membrane</location>
        <topology evidence="1">Multi-pass membrane protein</topology>
    </subcellularLocation>
</comment>
<evidence type="ECO:0000256" key="6">
    <source>
        <dbReference type="ARBA" id="ARBA00023315"/>
    </source>
</evidence>
<evidence type="ECO:0000256" key="1">
    <source>
        <dbReference type="ARBA" id="ARBA00004141"/>
    </source>
</evidence>
<comment type="domain">
    <text evidence="7">The DHHC domain is required for palmitoyltransferase activity.</text>
</comment>
<dbReference type="PANTHER" id="PTHR12246">
    <property type="entry name" value="PALMITOYLTRANSFERASE ZDHHC16"/>
    <property type="match status" value="1"/>
</dbReference>
<feature type="transmembrane region" description="Helical" evidence="7">
    <location>
        <begin position="20"/>
        <end position="41"/>
    </location>
</feature>
<evidence type="ECO:0000313" key="10">
    <source>
        <dbReference type="EMBL" id="CAE2303281.1"/>
    </source>
</evidence>
<keyword evidence="6 7" id="KW-0012">Acyltransferase</keyword>
<dbReference type="InterPro" id="IPR001594">
    <property type="entry name" value="Palmitoyltrfase_DHHC"/>
</dbReference>
<dbReference type="InterPro" id="IPR039859">
    <property type="entry name" value="PFA4/ZDH16/20/ERF2-like"/>
</dbReference>
<protein>
    <recommendedName>
        <fullName evidence="7">Palmitoyltransferase</fullName>
        <ecNumber evidence="7">2.3.1.225</ecNumber>
    </recommendedName>
</protein>
<keyword evidence="5 7" id="KW-0472">Membrane</keyword>
<dbReference type="GO" id="GO:0016020">
    <property type="term" value="C:membrane"/>
    <property type="evidence" value="ECO:0007669"/>
    <property type="project" value="UniProtKB-SubCell"/>
</dbReference>
<proteinExistence type="inferred from homology"/>
<accession>A0A7S4NRR7</accession>
<evidence type="ECO:0000259" key="9">
    <source>
        <dbReference type="Pfam" id="PF01529"/>
    </source>
</evidence>
<evidence type="ECO:0000256" key="2">
    <source>
        <dbReference type="ARBA" id="ARBA00022679"/>
    </source>
</evidence>
<keyword evidence="2 7" id="KW-0808">Transferase</keyword>
<keyword evidence="3 7" id="KW-0812">Transmembrane</keyword>
<dbReference type="AlphaFoldDB" id="A0A7S4NRR7"/>
<feature type="transmembrane region" description="Helical" evidence="7">
    <location>
        <begin position="188"/>
        <end position="208"/>
    </location>
</feature>
<evidence type="ECO:0000256" key="7">
    <source>
        <dbReference type="RuleBase" id="RU079119"/>
    </source>
</evidence>
<evidence type="ECO:0000256" key="8">
    <source>
        <dbReference type="SAM" id="MobiDB-lite"/>
    </source>
</evidence>
<dbReference type="EMBL" id="HBKN01021884">
    <property type="protein sequence ID" value="CAE2303281.1"/>
    <property type="molecule type" value="Transcribed_RNA"/>
</dbReference>
<dbReference type="EC" id="2.3.1.225" evidence="7"/>
<comment type="similarity">
    <text evidence="7">Belongs to the DHHC palmitoyltransferase family.</text>
</comment>
<comment type="catalytic activity">
    <reaction evidence="7">
        <text>L-cysteinyl-[protein] + hexadecanoyl-CoA = S-hexadecanoyl-L-cysteinyl-[protein] + CoA</text>
        <dbReference type="Rhea" id="RHEA:36683"/>
        <dbReference type="Rhea" id="RHEA-COMP:10131"/>
        <dbReference type="Rhea" id="RHEA-COMP:11032"/>
        <dbReference type="ChEBI" id="CHEBI:29950"/>
        <dbReference type="ChEBI" id="CHEBI:57287"/>
        <dbReference type="ChEBI" id="CHEBI:57379"/>
        <dbReference type="ChEBI" id="CHEBI:74151"/>
        <dbReference type="EC" id="2.3.1.225"/>
    </reaction>
</comment>
<dbReference type="Pfam" id="PF01529">
    <property type="entry name" value="DHHC"/>
    <property type="match status" value="1"/>
</dbReference>
<evidence type="ECO:0000256" key="3">
    <source>
        <dbReference type="ARBA" id="ARBA00022692"/>
    </source>
</evidence>
<reference evidence="10" key="1">
    <citation type="submission" date="2021-01" db="EMBL/GenBank/DDBJ databases">
        <authorList>
            <person name="Corre E."/>
            <person name="Pelletier E."/>
            <person name="Niang G."/>
            <person name="Scheremetjew M."/>
            <person name="Finn R."/>
            <person name="Kale V."/>
            <person name="Holt S."/>
            <person name="Cochrane G."/>
            <person name="Meng A."/>
            <person name="Brown T."/>
            <person name="Cohen L."/>
        </authorList>
    </citation>
    <scope>NUCLEOTIDE SEQUENCE</scope>
    <source>
        <strain evidence="10">CCMP 2712</strain>
    </source>
</reference>
<sequence>MVKVVTAGMSEEDGDFCVGVCLQVFLTTILVTCTICIYGTIIPIKYSYSSVSGMLHAMLFGVLITLMVASYLKTWLSDPGTVTRDWSPPKEIASELEEEGGVKSSQSQFCKRCKIQRPPRSAHCRQCGKCVLRMDHHCPWVQNCVGAANHKFFFLFLFYGTITSLYYSIMTFIFLAHVLEQHLMLQQLGTWMGVVLGMLILVLVLSMMQGGLCIWNGFLILKNQTATENYELDSIASKNRNSKKKVKVTHKYDVGWYRNTQSVMGDNPAYWLLPLGIVRTDGLSMGDLGRDAVELQPLKEVEGTEQSSSPFAPLSPRTADAHVA</sequence>
<dbReference type="GO" id="GO:0019706">
    <property type="term" value="F:protein-cysteine S-palmitoyltransferase activity"/>
    <property type="evidence" value="ECO:0007669"/>
    <property type="project" value="UniProtKB-EC"/>
</dbReference>